<evidence type="ECO:0000313" key="1">
    <source>
        <dbReference type="EMBL" id="CAD7414015.1"/>
    </source>
</evidence>
<reference evidence="1" key="1">
    <citation type="submission" date="2020-11" db="EMBL/GenBank/DDBJ databases">
        <authorList>
            <person name="Tran Van P."/>
        </authorList>
    </citation>
    <scope>NUCLEOTIDE SEQUENCE</scope>
</reference>
<dbReference type="EMBL" id="OC324247">
    <property type="protein sequence ID" value="CAD7414015.1"/>
    <property type="molecule type" value="Genomic_DNA"/>
</dbReference>
<organism evidence="1">
    <name type="scientific">Timema cristinae</name>
    <name type="common">Walking stick</name>
    <dbReference type="NCBI Taxonomy" id="61476"/>
    <lineage>
        <taxon>Eukaryota</taxon>
        <taxon>Metazoa</taxon>
        <taxon>Ecdysozoa</taxon>
        <taxon>Arthropoda</taxon>
        <taxon>Hexapoda</taxon>
        <taxon>Insecta</taxon>
        <taxon>Pterygota</taxon>
        <taxon>Neoptera</taxon>
        <taxon>Polyneoptera</taxon>
        <taxon>Phasmatodea</taxon>
        <taxon>Timematodea</taxon>
        <taxon>Timematoidea</taxon>
        <taxon>Timematidae</taxon>
        <taxon>Timema</taxon>
    </lineage>
</organism>
<name>A0A7R9DFY8_TIMCR</name>
<protein>
    <submittedName>
        <fullName evidence="1">Uncharacterized protein</fullName>
    </submittedName>
</protein>
<gene>
    <name evidence="1" type="ORF">TCEB3V08_LOCUS11957</name>
</gene>
<dbReference type="AlphaFoldDB" id="A0A7R9DFY8"/>
<sequence length="142" mass="16278">MATNIEPITLMTFAGEETSEPLDMRAAGKHVSMDFILLAIKTAEIDFQGDKSTLTKLLKVMGFKWQKDCRDGKYDDEAVRKIWEEALAQVTPKSWSKNVDHCERLIKEDWDRDMKMDASETHPSIIINLAEDDYGTMTNLMM</sequence>
<proteinExistence type="predicted"/>
<accession>A0A7R9DFY8</accession>